<organism evidence="2 3">
    <name type="scientific">Fumia xinanensis</name>
    <dbReference type="NCBI Taxonomy" id="2763659"/>
    <lineage>
        <taxon>Bacteria</taxon>
        <taxon>Bacillati</taxon>
        <taxon>Bacillota</taxon>
        <taxon>Clostridia</taxon>
        <taxon>Eubacteriales</taxon>
        <taxon>Oscillospiraceae</taxon>
        <taxon>Fumia</taxon>
    </lineage>
</organism>
<gene>
    <name evidence="2" type="ORF">H8710_11895</name>
</gene>
<reference evidence="2" key="1">
    <citation type="submission" date="2020-08" db="EMBL/GenBank/DDBJ databases">
        <title>Genome public.</title>
        <authorList>
            <person name="Liu C."/>
            <person name="Sun Q."/>
        </authorList>
    </citation>
    <scope>NUCLEOTIDE SEQUENCE</scope>
    <source>
        <strain evidence="2">NSJ-33</strain>
    </source>
</reference>
<dbReference type="Proteomes" id="UP000610760">
    <property type="component" value="Unassembled WGS sequence"/>
</dbReference>
<accession>A0A926E3U9</accession>
<dbReference type="InterPro" id="IPR056670">
    <property type="entry name" value="DUF7768"/>
</dbReference>
<name>A0A926E3U9_9FIRM</name>
<keyword evidence="3" id="KW-1185">Reference proteome</keyword>
<dbReference type="RefSeq" id="WP_249296036.1">
    <property type="nucleotide sequence ID" value="NZ_JACRSV010000004.1"/>
</dbReference>
<evidence type="ECO:0000259" key="1">
    <source>
        <dbReference type="Pfam" id="PF24963"/>
    </source>
</evidence>
<dbReference type="EMBL" id="JACRSV010000004">
    <property type="protein sequence ID" value="MBC8560766.1"/>
    <property type="molecule type" value="Genomic_DNA"/>
</dbReference>
<sequence length="244" mass="27796">MRLTYICSPLRGDDTHGKSIEQNIRKAEEYCAYAASCGVVPLAPHTIFTKYLDDEKPEQREQGLKMGLELLKHCDEIWVMGSTVSTGMYGEIALAEKLDMPRLYVPDEYVQAGYKIRQNDTAFSYEDCIPESEKMNYENQILVLKPEAYGQWSKITADDSLWLARTGLGCTFGARGQAVYAENLLSGRYVQWERSDFYGVVDPLRLFSWTCDKPIISQRVEEILQSMESILSERENAGELEAEL</sequence>
<dbReference type="AlphaFoldDB" id="A0A926E3U9"/>
<evidence type="ECO:0000313" key="2">
    <source>
        <dbReference type="EMBL" id="MBC8560766.1"/>
    </source>
</evidence>
<protein>
    <recommendedName>
        <fullName evidence="1">DUF7768 domain-containing protein</fullName>
    </recommendedName>
</protein>
<proteinExistence type="predicted"/>
<feature type="domain" description="DUF7768" evidence="1">
    <location>
        <begin position="3"/>
        <end position="103"/>
    </location>
</feature>
<evidence type="ECO:0000313" key="3">
    <source>
        <dbReference type="Proteomes" id="UP000610760"/>
    </source>
</evidence>
<dbReference type="Pfam" id="PF24963">
    <property type="entry name" value="DUF7768"/>
    <property type="match status" value="1"/>
</dbReference>
<dbReference type="Gene3D" id="3.40.50.10400">
    <property type="entry name" value="Hypothetical protein PA1492"/>
    <property type="match status" value="1"/>
</dbReference>
<comment type="caution">
    <text evidence="2">The sequence shown here is derived from an EMBL/GenBank/DDBJ whole genome shotgun (WGS) entry which is preliminary data.</text>
</comment>